<gene>
    <name evidence="1" type="ORF">TM448A05589_0004</name>
</gene>
<accession>A0A6H2A3G8</accession>
<organism evidence="1">
    <name type="scientific">viral metagenome</name>
    <dbReference type="NCBI Taxonomy" id="1070528"/>
    <lineage>
        <taxon>unclassified sequences</taxon>
        <taxon>metagenomes</taxon>
        <taxon>organismal metagenomes</taxon>
    </lineage>
</organism>
<sequence length="155" mass="18125">MIKRITVKDIRITLTIAKIAKVVGVNSELDDGNHIVMWDFDDVPLGDVKDALRRVQTRFLLSDILILRSSEPDNYLAYCFTSMDWRRAVMIVAETEHVDYQFFRFGVYRGHFTLRVGPKSKNKPYLVSRLDGYELPDCSVNELDSWVKYETLSWR</sequence>
<name>A0A6H2A3G8_9ZZZZ</name>
<reference evidence="1" key="1">
    <citation type="submission" date="2020-03" db="EMBL/GenBank/DDBJ databases">
        <title>The deep terrestrial virosphere.</title>
        <authorList>
            <person name="Holmfeldt K."/>
            <person name="Nilsson E."/>
            <person name="Simone D."/>
            <person name="Lopez-Fernandez M."/>
            <person name="Wu X."/>
            <person name="de Brujin I."/>
            <person name="Lundin D."/>
            <person name="Andersson A."/>
            <person name="Bertilsson S."/>
            <person name="Dopson M."/>
        </authorList>
    </citation>
    <scope>NUCLEOTIDE SEQUENCE</scope>
    <source>
        <strain evidence="1">TM448A05589</strain>
    </source>
</reference>
<dbReference type="AlphaFoldDB" id="A0A6H2A3G8"/>
<protein>
    <submittedName>
        <fullName evidence="1">Uncharacterized protein</fullName>
    </submittedName>
</protein>
<dbReference type="EMBL" id="MT144533">
    <property type="protein sequence ID" value="QJA54733.1"/>
    <property type="molecule type" value="Genomic_DNA"/>
</dbReference>
<proteinExistence type="predicted"/>
<evidence type="ECO:0000313" key="1">
    <source>
        <dbReference type="EMBL" id="QJA54733.1"/>
    </source>
</evidence>